<evidence type="ECO:0000259" key="3">
    <source>
        <dbReference type="Pfam" id="PF02812"/>
    </source>
</evidence>
<protein>
    <recommendedName>
        <fullName evidence="3">Glutamate/phenylalanine/leucine/valine/L-tryptophan dehydrogenase dimerisation domain-containing protein</fullName>
    </recommendedName>
</protein>
<name>A0ABD2NJ53_9CUCU</name>
<organism evidence="4 5">
    <name type="scientific">Cryptolaemus montrouzieri</name>
    <dbReference type="NCBI Taxonomy" id="559131"/>
    <lineage>
        <taxon>Eukaryota</taxon>
        <taxon>Metazoa</taxon>
        <taxon>Ecdysozoa</taxon>
        <taxon>Arthropoda</taxon>
        <taxon>Hexapoda</taxon>
        <taxon>Insecta</taxon>
        <taxon>Pterygota</taxon>
        <taxon>Neoptera</taxon>
        <taxon>Endopterygota</taxon>
        <taxon>Coleoptera</taxon>
        <taxon>Polyphaga</taxon>
        <taxon>Cucujiformia</taxon>
        <taxon>Coccinelloidea</taxon>
        <taxon>Coccinellidae</taxon>
        <taxon>Scymninae</taxon>
        <taxon>Scymnini</taxon>
        <taxon>Cryptolaemus</taxon>
    </lineage>
</organism>
<evidence type="ECO:0000313" key="5">
    <source>
        <dbReference type="Proteomes" id="UP001516400"/>
    </source>
</evidence>
<dbReference type="PANTHER" id="PTHR11606:SF13">
    <property type="entry name" value="GLUTAMATE DEHYDROGENASE 1, MITOCHONDRIAL"/>
    <property type="match status" value="1"/>
</dbReference>
<dbReference type="InterPro" id="IPR046346">
    <property type="entry name" value="Aminoacid_DH-like_N_sf"/>
</dbReference>
<dbReference type="AlphaFoldDB" id="A0ABD2NJ53"/>
<evidence type="ECO:0000256" key="2">
    <source>
        <dbReference type="ARBA" id="ARBA00023002"/>
    </source>
</evidence>
<comment type="similarity">
    <text evidence="1">Belongs to the Glu/Leu/Phe/Val dehydrogenases family.</text>
</comment>
<dbReference type="SUPFAM" id="SSF53223">
    <property type="entry name" value="Aminoacid dehydrogenase-like, N-terminal domain"/>
    <property type="match status" value="1"/>
</dbReference>
<feature type="domain" description="Glutamate/phenylalanine/leucine/valine/L-tryptophan dehydrogenase dimerisation" evidence="3">
    <location>
        <begin position="81"/>
        <end position="172"/>
    </location>
</feature>
<evidence type="ECO:0000313" key="4">
    <source>
        <dbReference type="EMBL" id="KAL3278634.1"/>
    </source>
</evidence>
<dbReference type="PANTHER" id="PTHR11606">
    <property type="entry name" value="GLUTAMATE DEHYDROGENASE"/>
    <property type="match status" value="1"/>
</dbReference>
<comment type="caution">
    <text evidence="4">The sequence shown here is derived from an EMBL/GenBank/DDBJ whole genome shotgun (WGS) entry which is preliminary data.</text>
</comment>
<keyword evidence="5" id="KW-1185">Reference proteome</keyword>
<sequence>MNKMSSKLPPRYYEMPPRFRECFYLANASFFDSVNWYVHKAYEIIFSELVDKLMSFSGLDEQQASNKISNIIKVLDQCNSLLDIRYPLKKEDGSLELIRSFTVNHGALLGNTLSLGGLRISPHITRDEMKGLSVLSTHRLSALGIRATGAFGGLKINSNEYSPEEMKSIIKNISA</sequence>
<dbReference type="Proteomes" id="UP001516400">
    <property type="component" value="Unassembled WGS sequence"/>
</dbReference>
<dbReference type="Gene3D" id="3.40.50.10860">
    <property type="entry name" value="Leucine Dehydrogenase, chain A, domain 1"/>
    <property type="match status" value="1"/>
</dbReference>
<accession>A0ABD2NJ53</accession>
<dbReference type="GO" id="GO:0016491">
    <property type="term" value="F:oxidoreductase activity"/>
    <property type="evidence" value="ECO:0007669"/>
    <property type="project" value="UniProtKB-KW"/>
</dbReference>
<dbReference type="Gene3D" id="1.10.287.140">
    <property type="match status" value="1"/>
</dbReference>
<dbReference type="Pfam" id="PF02812">
    <property type="entry name" value="ELFV_dehydrog_N"/>
    <property type="match status" value="1"/>
</dbReference>
<gene>
    <name evidence="4" type="ORF">HHI36_016174</name>
</gene>
<proteinExistence type="inferred from homology"/>
<evidence type="ECO:0000256" key="1">
    <source>
        <dbReference type="ARBA" id="ARBA00006382"/>
    </source>
</evidence>
<reference evidence="4 5" key="1">
    <citation type="journal article" date="2021" name="BMC Biol.">
        <title>Horizontally acquired antibacterial genes associated with adaptive radiation of ladybird beetles.</title>
        <authorList>
            <person name="Li H.S."/>
            <person name="Tang X.F."/>
            <person name="Huang Y.H."/>
            <person name="Xu Z.Y."/>
            <person name="Chen M.L."/>
            <person name="Du X.Y."/>
            <person name="Qiu B.Y."/>
            <person name="Chen P.T."/>
            <person name="Zhang W."/>
            <person name="Slipinski A."/>
            <person name="Escalona H.E."/>
            <person name="Waterhouse R.M."/>
            <person name="Zwick A."/>
            <person name="Pang H."/>
        </authorList>
    </citation>
    <scope>NUCLEOTIDE SEQUENCE [LARGE SCALE GENOMIC DNA]</scope>
    <source>
        <strain evidence="4">SYSU2018</strain>
    </source>
</reference>
<keyword evidence="2" id="KW-0560">Oxidoreductase</keyword>
<dbReference type="InterPro" id="IPR006097">
    <property type="entry name" value="Glu/Leu/Phe/Val/Trp_DH_dimer"/>
</dbReference>
<dbReference type="EMBL" id="JABFTP020000124">
    <property type="protein sequence ID" value="KAL3278634.1"/>
    <property type="molecule type" value="Genomic_DNA"/>
</dbReference>